<dbReference type="Proteomes" id="UP001168540">
    <property type="component" value="Unassembled WGS sequence"/>
</dbReference>
<name>A0ABT7XQS1_9NEIS</name>
<proteinExistence type="predicted"/>
<reference evidence="1" key="1">
    <citation type="submission" date="2023-06" db="EMBL/GenBank/DDBJ databases">
        <authorList>
            <person name="Zhang S."/>
        </authorList>
    </citation>
    <scope>NUCLEOTIDE SEQUENCE</scope>
    <source>
        <strain evidence="1">SG2303</strain>
    </source>
</reference>
<protein>
    <submittedName>
        <fullName evidence="1">Uncharacterized protein</fullName>
    </submittedName>
</protein>
<organism evidence="1 2">
    <name type="scientific">Crenobacter oryzisoli</name>
    <dbReference type="NCBI Taxonomy" id="3056844"/>
    <lineage>
        <taxon>Bacteria</taxon>
        <taxon>Pseudomonadati</taxon>
        <taxon>Pseudomonadota</taxon>
        <taxon>Betaproteobacteria</taxon>
        <taxon>Neisseriales</taxon>
        <taxon>Neisseriaceae</taxon>
        <taxon>Crenobacter</taxon>
    </lineage>
</organism>
<comment type="caution">
    <text evidence="1">The sequence shown here is derived from an EMBL/GenBank/DDBJ whole genome shotgun (WGS) entry which is preliminary data.</text>
</comment>
<accession>A0ABT7XQS1</accession>
<gene>
    <name evidence="1" type="ORF">QU481_14710</name>
</gene>
<sequence length="62" mass="7688">MHAIRTHFKYRAIQKEPHEFRRIVSRYAIPTCNPRVAAKRRSNRRRLDELIDMKYYAHQDEF</sequence>
<evidence type="ECO:0000313" key="2">
    <source>
        <dbReference type="Proteomes" id="UP001168540"/>
    </source>
</evidence>
<evidence type="ECO:0000313" key="1">
    <source>
        <dbReference type="EMBL" id="MDN0076139.1"/>
    </source>
</evidence>
<dbReference type="RefSeq" id="WP_289830792.1">
    <property type="nucleotide sequence ID" value="NZ_JAUEDK010000026.1"/>
</dbReference>
<keyword evidence="2" id="KW-1185">Reference proteome</keyword>
<dbReference type="EMBL" id="JAUEDK010000026">
    <property type="protein sequence ID" value="MDN0076139.1"/>
    <property type="molecule type" value="Genomic_DNA"/>
</dbReference>